<evidence type="ECO:0000259" key="1">
    <source>
        <dbReference type="Pfam" id="PF03184"/>
    </source>
</evidence>
<dbReference type="GO" id="GO:0005634">
    <property type="term" value="C:nucleus"/>
    <property type="evidence" value="ECO:0007669"/>
    <property type="project" value="TreeGrafter"/>
</dbReference>
<protein>
    <submittedName>
        <fullName evidence="2">Unplaced genomic scaffold scaffold_653, whole genome shotgun sequence</fullName>
    </submittedName>
</protein>
<dbReference type="HOGENOM" id="CLU_018294_5_3_1"/>
<evidence type="ECO:0000313" key="2">
    <source>
        <dbReference type="EMBL" id="KIK90757.1"/>
    </source>
</evidence>
<dbReference type="AlphaFoldDB" id="A0A0D0D2P9"/>
<sequence>EHQWHGEAGSVDMDAVQVEQECCWKILAQYAPRDWWNFDETALFPYVPPDRGLSTKQMSGKKKDKFRITVGFACNANGSKKLEPFFIGKVKKPQCFKKQGPEQHGFSY</sequence>
<dbReference type="EMBL" id="KN825475">
    <property type="protein sequence ID" value="KIK90757.1"/>
    <property type="molecule type" value="Genomic_DNA"/>
</dbReference>
<dbReference type="InterPro" id="IPR050863">
    <property type="entry name" value="CenT-Element_Derived"/>
</dbReference>
<dbReference type="Proteomes" id="UP000054538">
    <property type="component" value="Unassembled WGS sequence"/>
</dbReference>
<dbReference type="OrthoDB" id="2618249at2759"/>
<dbReference type="PANTHER" id="PTHR19303">
    <property type="entry name" value="TRANSPOSON"/>
    <property type="match status" value="1"/>
</dbReference>
<proteinExistence type="predicted"/>
<gene>
    <name evidence="2" type="ORF">PAXRUDRAFT_151199</name>
</gene>
<name>A0A0D0D2P9_9AGAM</name>
<dbReference type="PANTHER" id="PTHR19303:SF73">
    <property type="entry name" value="PROTEIN PDC2"/>
    <property type="match status" value="1"/>
</dbReference>
<organism evidence="2 3">
    <name type="scientific">Paxillus rubicundulus Ve08.2h10</name>
    <dbReference type="NCBI Taxonomy" id="930991"/>
    <lineage>
        <taxon>Eukaryota</taxon>
        <taxon>Fungi</taxon>
        <taxon>Dikarya</taxon>
        <taxon>Basidiomycota</taxon>
        <taxon>Agaricomycotina</taxon>
        <taxon>Agaricomycetes</taxon>
        <taxon>Agaricomycetidae</taxon>
        <taxon>Boletales</taxon>
        <taxon>Paxilineae</taxon>
        <taxon>Paxillaceae</taxon>
        <taxon>Paxillus</taxon>
    </lineage>
</organism>
<reference evidence="3" key="2">
    <citation type="submission" date="2015-01" db="EMBL/GenBank/DDBJ databases">
        <title>Evolutionary Origins and Diversification of the Mycorrhizal Mutualists.</title>
        <authorList>
            <consortium name="DOE Joint Genome Institute"/>
            <consortium name="Mycorrhizal Genomics Consortium"/>
            <person name="Kohler A."/>
            <person name="Kuo A."/>
            <person name="Nagy L.G."/>
            <person name="Floudas D."/>
            <person name="Copeland A."/>
            <person name="Barry K.W."/>
            <person name="Cichocki N."/>
            <person name="Veneault-Fourrey C."/>
            <person name="LaButti K."/>
            <person name="Lindquist E.A."/>
            <person name="Lipzen A."/>
            <person name="Lundell T."/>
            <person name="Morin E."/>
            <person name="Murat C."/>
            <person name="Riley R."/>
            <person name="Ohm R."/>
            <person name="Sun H."/>
            <person name="Tunlid A."/>
            <person name="Henrissat B."/>
            <person name="Grigoriev I.V."/>
            <person name="Hibbett D.S."/>
            <person name="Martin F."/>
        </authorList>
    </citation>
    <scope>NUCLEOTIDE SEQUENCE [LARGE SCALE GENOMIC DNA]</scope>
    <source>
        <strain evidence="3">Ve08.2h10</strain>
    </source>
</reference>
<dbReference type="GO" id="GO:0003677">
    <property type="term" value="F:DNA binding"/>
    <property type="evidence" value="ECO:0007669"/>
    <property type="project" value="TreeGrafter"/>
</dbReference>
<dbReference type="InParanoid" id="A0A0D0D2P9"/>
<accession>A0A0D0D2P9</accession>
<reference evidence="2 3" key="1">
    <citation type="submission" date="2014-04" db="EMBL/GenBank/DDBJ databases">
        <authorList>
            <consortium name="DOE Joint Genome Institute"/>
            <person name="Kuo A."/>
            <person name="Kohler A."/>
            <person name="Jargeat P."/>
            <person name="Nagy L.G."/>
            <person name="Floudas D."/>
            <person name="Copeland A."/>
            <person name="Barry K.W."/>
            <person name="Cichocki N."/>
            <person name="Veneault-Fourrey C."/>
            <person name="LaButti K."/>
            <person name="Lindquist E.A."/>
            <person name="Lipzen A."/>
            <person name="Lundell T."/>
            <person name="Morin E."/>
            <person name="Murat C."/>
            <person name="Sun H."/>
            <person name="Tunlid A."/>
            <person name="Henrissat B."/>
            <person name="Grigoriev I.V."/>
            <person name="Hibbett D.S."/>
            <person name="Martin F."/>
            <person name="Nordberg H.P."/>
            <person name="Cantor M.N."/>
            <person name="Hua S.X."/>
        </authorList>
    </citation>
    <scope>NUCLEOTIDE SEQUENCE [LARGE SCALE GENOMIC DNA]</scope>
    <source>
        <strain evidence="2 3">Ve08.2h10</strain>
    </source>
</reference>
<dbReference type="STRING" id="930991.A0A0D0D2P9"/>
<dbReference type="InterPro" id="IPR004875">
    <property type="entry name" value="DDE_SF_endonuclease_dom"/>
</dbReference>
<feature type="non-terminal residue" evidence="2">
    <location>
        <position position="1"/>
    </location>
</feature>
<feature type="domain" description="DDE-1" evidence="1">
    <location>
        <begin position="67"/>
        <end position="108"/>
    </location>
</feature>
<evidence type="ECO:0000313" key="3">
    <source>
        <dbReference type="Proteomes" id="UP000054538"/>
    </source>
</evidence>
<dbReference type="Pfam" id="PF03184">
    <property type="entry name" value="DDE_1"/>
    <property type="match status" value="1"/>
</dbReference>
<keyword evidence="3" id="KW-1185">Reference proteome</keyword>